<dbReference type="STRING" id="253628.A0A0D1YWQ6"/>
<dbReference type="GO" id="GO:0006606">
    <property type="term" value="P:protein import into nucleus"/>
    <property type="evidence" value="ECO:0007669"/>
    <property type="project" value="TreeGrafter"/>
</dbReference>
<keyword evidence="3" id="KW-0813">Transport</keyword>
<dbReference type="GeneID" id="27311661"/>
<dbReference type="OrthoDB" id="103454at2759"/>
<evidence type="ECO:0000259" key="11">
    <source>
        <dbReference type="Pfam" id="PF08801"/>
    </source>
</evidence>
<organism evidence="12 13">
    <name type="scientific">Verruconis gallopava</name>
    <dbReference type="NCBI Taxonomy" id="253628"/>
    <lineage>
        <taxon>Eukaryota</taxon>
        <taxon>Fungi</taxon>
        <taxon>Dikarya</taxon>
        <taxon>Ascomycota</taxon>
        <taxon>Pezizomycotina</taxon>
        <taxon>Dothideomycetes</taxon>
        <taxon>Pleosporomycetidae</taxon>
        <taxon>Venturiales</taxon>
        <taxon>Sympoventuriaceae</taxon>
        <taxon>Verruconis</taxon>
    </lineage>
</organism>
<evidence type="ECO:0000256" key="6">
    <source>
        <dbReference type="ARBA" id="ARBA00023010"/>
    </source>
</evidence>
<comment type="similarity">
    <text evidence="2">Belongs to the nucleoporin Nup133 family.</text>
</comment>
<evidence type="ECO:0000256" key="4">
    <source>
        <dbReference type="ARBA" id="ARBA00022816"/>
    </source>
</evidence>
<dbReference type="GO" id="GO:0016973">
    <property type="term" value="P:poly(A)+ mRNA export from nucleus"/>
    <property type="evidence" value="ECO:0007669"/>
    <property type="project" value="TreeGrafter"/>
</dbReference>
<dbReference type="InterPro" id="IPR015943">
    <property type="entry name" value="WD40/YVTN_repeat-like_dom_sf"/>
</dbReference>
<keyword evidence="8" id="KW-0175">Coiled coil</keyword>
<reference evidence="12 13" key="1">
    <citation type="submission" date="2015-01" db="EMBL/GenBank/DDBJ databases">
        <title>The Genome Sequence of Ochroconis gallopava CBS43764.</title>
        <authorList>
            <consortium name="The Broad Institute Genomics Platform"/>
            <person name="Cuomo C."/>
            <person name="de Hoog S."/>
            <person name="Gorbushina A."/>
            <person name="Stielow B."/>
            <person name="Teixiera M."/>
            <person name="Abouelleil A."/>
            <person name="Chapman S.B."/>
            <person name="Priest M."/>
            <person name="Young S.K."/>
            <person name="Wortman J."/>
            <person name="Nusbaum C."/>
            <person name="Birren B."/>
        </authorList>
    </citation>
    <scope>NUCLEOTIDE SEQUENCE [LARGE SCALE GENOMIC DNA]</scope>
    <source>
        <strain evidence="12 13">CBS 43764</strain>
    </source>
</reference>
<evidence type="ECO:0000256" key="1">
    <source>
        <dbReference type="ARBA" id="ARBA00004259"/>
    </source>
</evidence>
<evidence type="ECO:0000259" key="10">
    <source>
        <dbReference type="Pfam" id="PF03177"/>
    </source>
</evidence>
<name>A0A0D1YWQ6_9PEZI</name>
<feature type="compositionally biased region" description="Polar residues" evidence="9">
    <location>
        <begin position="1"/>
        <end position="11"/>
    </location>
</feature>
<dbReference type="EMBL" id="KN847538">
    <property type="protein sequence ID" value="KIW05137.1"/>
    <property type="molecule type" value="Genomic_DNA"/>
</dbReference>
<dbReference type="InterPro" id="IPR007187">
    <property type="entry name" value="Nucleoporin_Nup133/Nup155_C"/>
</dbReference>
<evidence type="ECO:0000256" key="5">
    <source>
        <dbReference type="ARBA" id="ARBA00022927"/>
    </source>
</evidence>
<dbReference type="PANTHER" id="PTHR13405">
    <property type="entry name" value="NUCLEAR PORE COMPLEX PROTEIN NUP133"/>
    <property type="match status" value="1"/>
</dbReference>
<dbReference type="InParanoid" id="A0A0D1YWQ6"/>
<dbReference type="Pfam" id="PF03177">
    <property type="entry name" value="Nucleoporin_C"/>
    <property type="match status" value="1"/>
</dbReference>
<dbReference type="GO" id="GO:0000972">
    <property type="term" value="P:transcription-dependent tethering of RNA polymerase II gene DNA at nuclear periphery"/>
    <property type="evidence" value="ECO:0007669"/>
    <property type="project" value="TreeGrafter"/>
</dbReference>
<dbReference type="FunCoup" id="A0A0D1YWQ6">
    <property type="interactions" value="113"/>
</dbReference>
<keyword evidence="4" id="KW-0509">mRNA transport</keyword>
<comment type="subcellular location">
    <subcellularLocation>
        <location evidence="1">Nucleus envelope</location>
    </subcellularLocation>
</comment>
<dbReference type="Gene3D" id="1.20.58.1380">
    <property type="match status" value="1"/>
</dbReference>
<dbReference type="GO" id="GO:0017056">
    <property type="term" value="F:structural constituent of nuclear pore"/>
    <property type="evidence" value="ECO:0007669"/>
    <property type="project" value="InterPro"/>
</dbReference>
<feature type="domain" description="Nucleoporin Nup133/Nup155-like C-terminal" evidence="10">
    <location>
        <begin position="635"/>
        <end position="1285"/>
    </location>
</feature>
<feature type="domain" description="Nucleoporin Nup133/Nup155-like N-terminal" evidence="11">
    <location>
        <begin position="104"/>
        <end position="526"/>
    </location>
</feature>
<protein>
    <recommendedName>
        <fullName evidence="14">Nucleoporin Nup133/Nup155-like C-terminal domain-containing protein</fullName>
    </recommendedName>
</protein>
<evidence type="ECO:0000313" key="12">
    <source>
        <dbReference type="EMBL" id="KIW05137.1"/>
    </source>
</evidence>
<evidence type="ECO:0000256" key="9">
    <source>
        <dbReference type="SAM" id="MobiDB-lite"/>
    </source>
</evidence>
<dbReference type="HOGENOM" id="CLU_002493_0_0_1"/>
<dbReference type="InterPro" id="IPR037624">
    <property type="entry name" value="Nup133-like"/>
</dbReference>
<accession>A0A0D1YWQ6</accession>
<sequence>MASPAASSQTRAMRAGRDSVRLPKRKTRNSGETEKVPQPRKRSKISEEIFTTVTNGDEVTNGYLTKTGGERRVSHQALAVGRVKRQSSNSYKQAKPEGGQILSKTEQYTIKQLPGLPDNIRKDTVPFRAFFQSLSQSLHEVVVATFSNVLIWDYNSTITSPVPTTVRLPETLKSIPLAAVVPKSATAASTDSGLVVVCPNTGKVWYWESTDNATAYQTYSRALKVNEGHIKLMSGELVERMVKVEHGGYVLVLSSGRLAYLSLQDRNSRPAVEVSMLSNDSQNQGSWFGSFRATLRGAWRNTVAAVRTRARNNRFETIALTQEGLLKVWDVEYDGSAAFKHQFDISNELRSALEDNDVIEKDAKTSITVIDFTMISKPSSALARQQDANFALETVVLVSFSEKGVTNFSLIHLNIGSGRLEITRITPITVFKVPTAIKSTSFSLIIPDPGHSAFIVMPNAVIVVSLEKVVSAPRDNVVNNVYQDIVYFQYNLGAEIVASAAEHCNHAEKGGTSGLLLFTKSAGAIRMVAKEPPTEASKQTISPKSKIEQEVFFGKNAQPILDFSQGGSFNFEQKDVERAALELSHEILTSNNSNIPTAESSTENQIHTRVGQLQRLISFVLNKYSPISRATKWRLLWDAEKLEAASQLWKVYERWLSDKEGDEKILFPLWVAAINEKSRGEADPKKGEVDAVRYWFEHDVDRISKILVTMESVILNEHALQKGKWNLLVQFISEAQDVIKTLLHTAYDFRQHKLSMYGLQDEVVEDGVLRDIEAYHELPEPWTAEKNICTHLGGYVAQTNKLLVDLSEEAQDKASGINTALLSNLRKHQHYLVFLTCLTHSERALWLQSRADEDERANGIRLQYAFENTIRPEMLLGLAELGRGFDGMSIAEKLHDMDGLVQLCVAEIEYLSDPDELGKESQQERALKERKKKEMYERLEKYFNTYGEKFAHAFFTAQINNGRLADLLQRDFGKQKELTMFLRSRPEYGKLAWINEVTNEENFLGAGEALLKVAHEREPNIWAKTAEVSLAKLAYMAAQSRSDKSTLDGDDYAVSFWDRLERERILNSAQTALFNHVHPQLKLGIDEKASVDMAMESFGKHAIHDRPANEELLRQGFSDLNQQKVLSPEMLIDVLTLMDSVESPEPAKSIHGREFLWACKVLHASGYCEGRDTAKGEMLRGLIWKRLFVRDDWMKVHATKGKRDKEVIEGLGETLLFQTLRNGALEDIWESAPAYTIPAPADVVGAGAKWESLGWRFPSRDLAEPIAKDSAADDEVLNDYISRCRMASHFEGCKELADRAIEEANLEKERKEQAKREIAEMMVAREQEALGRGRGLVGTMSIDDELYSAEDGLADDEEVLTQEQIDAAGIGVDD</sequence>
<dbReference type="Gene3D" id="2.130.10.10">
    <property type="entry name" value="YVTN repeat-like/Quinoprotein amine dehydrogenase"/>
    <property type="match status" value="1"/>
</dbReference>
<keyword evidence="13" id="KW-1185">Reference proteome</keyword>
<dbReference type="Proteomes" id="UP000053259">
    <property type="component" value="Unassembled WGS sequence"/>
</dbReference>
<dbReference type="RefSeq" id="XP_016215006.1">
    <property type="nucleotide sequence ID" value="XM_016356917.1"/>
</dbReference>
<evidence type="ECO:0000256" key="2">
    <source>
        <dbReference type="ARBA" id="ARBA00005569"/>
    </source>
</evidence>
<dbReference type="VEuPathDB" id="FungiDB:PV09_03688"/>
<dbReference type="PANTHER" id="PTHR13405:SF11">
    <property type="entry name" value="NUCLEAR PORE COMPLEX PROTEIN NUP133"/>
    <property type="match status" value="1"/>
</dbReference>
<proteinExistence type="inferred from homology"/>
<dbReference type="Pfam" id="PF08801">
    <property type="entry name" value="Nucleoporin_N"/>
    <property type="match status" value="1"/>
</dbReference>
<feature type="region of interest" description="Disordered" evidence="9">
    <location>
        <begin position="1"/>
        <end position="45"/>
    </location>
</feature>
<dbReference type="GO" id="GO:0031080">
    <property type="term" value="C:nuclear pore outer ring"/>
    <property type="evidence" value="ECO:0007669"/>
    <property type="project" value="TreeGrafter"/>
</dbReference>
<keyword evidence="5" id="KW-0653">Protein transport</keyword>
<keyword evidence="6" id="KW-0811">Translocation</keyword>
<evidence type="ECO:0008006" key="14">
    <source>
        <dbReference type="Google" id="ProtNLM"/>
    </source>
</evidence>
<dbReference type="InterPro" id="IPR014908">
    <property type="entry name" value="Nucleoporin_Nup133/Nup155_N"/>
</dbReference>
<dbReference type="SUPFAM" id="SSF117289">
    <property type="entry name" value="Nucleoporin domain"/>
    <property type="match status" value="1"/>
</dbReference>
<evidence type="ECO:0000256" key="7">
    <source>
        <dbReference type="ARBA" id="ARBA00023242"/>
    </source>
</evidence>
<evidence type="ECO:0000256" key="8">
    <source>
        <dbReference type="SAM" id="Coils"/>
    </source>
</evidence>
<evidence type="ECO:0000313" key="13">
    <source>
        <dbReference type="Proteomes" id="UP000053259"/>
    </source>
</evidence>
<keyword evidence="7" id="KW-0539">Nucleus</keyword>
<gene>
    <name evidence="12" type="ORF">PV09_03688</name>
</gene>
<feature type="coiled-coil region" evidence="8">
    <location>
        <begin position="1294"/>
        <end position="1324"/>
    </location>
</feature>
<evidence type="ECO:0000256" key="3">
    <source>
        <dbReference type="ARBA" id="ARBA00022448"/>
    </source>
</evidence>